<evidence type="ECO:0000313" key="1">
    <source>
        <dbReference type="EMBL" id="TRY13549.1"/>
    </source>
</evidence>
<organism evidence="1 2">
    <name type="scientific">Shewanella hanedai</name>
    <name type="common">Alteromonas hanedai</name>
    <dbReference type="NCBI Taxonomy" id="25"/>
    <lineage>
        <taxon>Bacteria</taxon>
        <taxon>Pseudomonadati</taxon>
        <taxon>Pseudomonadota</taxon>
        <taxon>Gammaproteobacteria</taxon>
        <taxon>Alteromonadales</taxon>
        <taxon>Shewanellaceae</taxon>
        <taxon>Shewanella</taxon>
    </lineage>
</organism>
<reference evidence="2" key="1">
    <citation type="submission" date="2019-07" db="EMBL/GenBank/DDBJ databases">
        <title>Shewanella sp. YLB-08 draft genomic sequence.</title>
        <authorList>
            <person name="Yu L."/>
        </authorList>
    </citation>
    <scope>NUCLEOTIDE SEQUENCE [LARGE SCALE GENOMIC DNA]</scope>
    <source>
        <strain evidence="2">JCM 20706</strain>
    </source>
</reference>
<dbReference type="RefSeq" id="WP_144040995.1">
    <property type="nucleotide sequence ID" value="NZ_BMPL01000011.1"/>
</dbReference>
<evidence type="ECO:0008006" key="3">
    <source>
        <dbReference type="Google" id="ProtNLM"/>
    </source>
</evidence>
<evidence type="ECO:0000313" key="2">
    <source>
        <dbReference type="Proteomes" id="UP000318126"/>
    </source>
</evidence>
<proteinExistence type="predicted"/>
<accession>A0A553JM43</accession>
<comment type="caution">
    <text evidence="1">The sequence shown here is derived from an EMBL/GenBank/DDBJ whole genome shotgun (WGS) entry which is preliminary data.</text>
</comment>
<dbReference type="OrthoDB" id="119238at2"/>
<sequence>MGTGSNWAVEVAEENYNEAKSDWIQNALNDPEADENTEGWFDLSERYDEEANNYSDYLEAEYEWHSSQDHSNFIIEFNRTIDEIRRILSSTIDQTVMNTIYKMIHIHAVTAMETYLGDSLKSAVIGNKIYIANAARNLEELSKKNFKLSEILSYEGDVEKIVLEQLGKYLYHDVSKVMKIYKATLGFSYTYDLKYLIEITTVRHDLVHRNGKNNEGVRVNLNPFDLKNAIDEVDKFINYLEISLQNHQP</sequence>
<keyword evidence="2" id="KW-1185">Reference proteome</keyword>
<dbReference type="Proteomes" id="UP000318126">
    <property type="component" value="Unassembled WGS sequence"/>
</dbReference>
<dbReference type="EMBL" id="VKGK01000018">
    <property type="protein sequence ID" value="TRY13549.1"/>
    <property type="molecule type" value="Genomic_DNA"/>
</dbReference>
<name>A0A553JM43_SHEHA</name>
<protein>
    <recommendedName>
        <fullName evidence="3">RiboL-PSP-HEPN domain-containing protein</fullName>
    </recommendedName>
</protein>
<dbReference type="AlphaFoldDB" id="A0A553JM43"/>
<gene>
    <name evidence="1" type="ORF">FN961_15015</name>
</gene>